<dbReference type="Proteomes" id="UP001501697">
    <property type="component" value="Unassembled WGS sequence"/>
</dbReference>
<keyword evidence="1" id="KW-0472">Membrane</keyword>
<keyword evidence="1" id="KW-0812">Transmembrane</keyword>
<comment type="caution">
    <text evidence="2">The sequence shown here is derived from an EMBL/GenBank/DDBJ whole genome shotgun (WGS) entry which is preliminary data.</text>
</comment>
<proteinExistence type="predicted"/>
<feature type="transmembrane region" description="Helical" evidence="1">
    <location>
        <begin position="7"/>
        <end position="29"/>
    </location>
</feature>
<feature type="transmembrane region" description="Helical" evidence="1">
    <location>
        <begin position="96"/>
        <end position="116"/>
    </location>
</feature>
<keyword evidence="3" id="KW-1185">Reference proteome</keyword>
<sequence length="164" mass="18765">MWLRRAFFGWLIPSAFVLPLWMLVGWGVFNGGGWAFLWVILLAIPGVFIWQLILTLLVRARGTTRAQRAVSWWDVLAFSVWHGLLISLGFFVEAWWAPVMVLAIVVGVGVFWLELWQLWREARPSRMVLRTAEGVAYIPPTRPDAEHVDPSVFVITEKQAPPAR</sequence>
<feature type="transmembrane region" description="Helical" evidence="1">
    <location>
        <begin position="70"/>
        <end position="90"/>
    </location>
</feature>
<keyword evidence="1" id="KW-1133">Transmembrane helix</keyword>
<organism evidence="2 3">
    <name type="scientific">Microbacterium awajiense</name>
    <dbReference type="NCBI Taxonomy" id="415214"/>
    <lineage>
        <taxon>Bacteria</taxon>
        <taxon>Bacillati</taxon>
        <taxon>Actinomycetota</taxon>
        <taxon>Actinomycetes</taxon>
        <taxon>Micrococcales</taxon>
        <taxon>Microbacteriaceae</taxon>
        <taxon>Microbacterium</taxon>
    </lineage>
</organism>
<dbReference type="RefSeq" id="WP_344736444.1">
    <property type="nucleotide sequence ID" value="NZ_BAAAYU010000001.1"/>
</dbReference>
<feature type="transmembrane region" description="Helical" evidence="1">
    <location>
        <begin position="35"/>
        <end position="58"/>
    </location>
</feature>
<name>A0ABP7A8E1_9MICO</name>
<accession>A0ABP7A8E1</accession>
<dbReference type="EMBL" id="BAAAYU010000001">
    <property type="protein sequence ID" value="GAA3626942.1"/>
    <property type="molecule type" value="Genomic_DNA"/>
</dbReference>
<gene>
    <name evidence="2" type="ORF">GCM10022200_06640</name>
</gene>
<evidence type="ECO:0008006" key="4">
    <source>
        <dbReference type="Google" id="ProtNLM"/>
    </source>
</evidence>
<protein>
    <recommendedName>
        <fullName evidence="4">MFS transporter permease</fullName>
    </recommendedName>
</protein>
<reference evidence="3" key="1">
    <citation type="journal article" date="2019" name="Int. J. Syst. Evol. Microbiol.">
        <title>The Global Catalogue of Microorganisms (GCM) 10K type strain sequencing project: providing services to taxonomists for standard genome sequencing and annotation.</title>
        <authorList>
            <consortium name="The Broad Institute Genomics Platform"/>
            <consortium name="The Broad Institute Genome Sequencing Center for Infectious Disease"/>
            <person name="Wu L."/>
            <person name="Ma J."/>
        </authorList>
    </citation>
    <scope>NUCLEOTIDE SEQUENCE [LARGE SCALE GENOMIC DNA]</scope>
    <source>
        <strain evidence="3">JCM 16544</strain>
    </source>
</reference>
<evidence type="ECO:0000313" key="3">
    <source>
        <dbReference type="Proteomes" id="UP001501697"/>
    </source>
</evidence>
<evidence type="ECO:0000313" key="2">
    <source>
        <dbReference type="EMBL" id="GAA3626942.1"/>
    </source>
</evidence>
<evidence type="ECO:0000256" key="1">
    <source>
        <dbReference type="SAM" id="Phobius"/>
    </source>
</evidence>